<accession>A0A0R1L9D4</accession>
<proteinExistence type="predicted"/>
<protein>
    <submittedName>
        <fullName evidence="2">Uncharacterized protein</fullName>
    </submittedName>
</protein>
<keyword evidence="1" id="KW-1133">Transmembrane helix</keyword>
<gene>
    <name evidence="2" type="ORF">FD17_GL000530</name>
</gene>
<reference evidence="2 3" key="1">
    <citation type="journal article" date="2015" name="Genome Announc.">
        <title>Expanding the biotechnology potential of lactobacilli through comparative genomics of 213 strains and associated genera.</title>
        <authorList>
            <person name="Sun Z."/>
            <person name="Harris H.M."/>
            <person name="McCann A."/>
            <person name="Guo C."/>
            <person name="Argimon S."/>
            <person name="Zhang W."/>
            <person name="Yang X."/>
            <person name="Jeffery I.B."/>
            <person name="Cooney J.C."/>
            <person name="Kagawa T.F."/>
            <person name="Liu W."/>
            <person name="Song Y."/>
            <person name="Salvetti E."/>
            <person name="Wrobel A."/>
            <person name="Rasinkangas P."/>
            <person name="Parkhill J."/>
            <person name="Rea M.C."/>
            <person name="O'Sullivan O."/>
            <person name="Ritari J."/>
            <person name="Douillard F.P."/>
            <person name="Paul Ross R."/>
            <person name="Yang R."/>
            <person name="Briner A.E."/>
            <person name="Felis G.E."/>
            <person name="de Vos W.M."/>
            <person name="Barrangou R."/>
            <person name="Klaenhammer T.R."/>
            <person name="Caufield P.W."/>
            <person name="Cui Y."/>
            <person name="Zhang H."/>
            <person name="O'Toole P.W."/>
        </authorList>
    </citation>
    <scope>NUCLEOTIDE SEQUENCE [LARGE SCALE GENOMIC DNA]</scope>
    <source>
        <strain evidence="2 3">DSM 19904</strain>
    </source>
</reference>
<organism evidence="2 3">
    <name type="scientific">Lentilactobacillus sunkii DSM 19904</name>
    <dbReference type="NCBI Taxonomy" id="1423808"/>
    <lineage>
        <taxon>Bacteria</taxon>
        <taxon>Bacillati</taxon>
        <taxon>Bacillota</taxon>
        <taxon>Bacilli</taxon>
        <taxon>Lactobacillales</taxon>
        <taxon>Lactobacillaceae</taxon>
        <taxon>Lentilactobacillus</taxon>
    </lineage>
</organism>
<dbReference type="AlphaFoldDB" id="A0A0R1L9D4"/>
<sequence>MNKKERLIMAFSIVIGYVSAQYLMQTFIKIQNSTPIPTQLVNLVIFLLIGYPLFLLINTLLKWFFRNISNK</sequence>
<comment type="caution">
    <text evidence="2">The sequence shown here is derived from an EMBL/GenBank/DDBJ whole genome shotgun (WGS) entry which is preliminary data.</text>
</comment>
<keyword evidence="3" id="KW-1185">Reference proteome</keyword>
<dbReference type="EMBL" id="AZEA01000011">
    <property type="protein sequence ID" value="KRK88231.1"/>
    <property type="molecule type" value="Genomic_DNA"/>
</dbReference>
<dbReference type="Proteomes" id="UP000051581">
    <property type="component" value="Unassembled WGS sequence"/>
</dbReference>
<evidence type="ECO:0000256" key="1">
    <source>
        <dbReference type="SAM" id="Phobius"/>
    </source>
</evidence>
<feature type="transmembrane region" description="Helical" evidence="1">
    <location>
        <begin position="7"/>
        <end position="28"/>
    </location>
</feature>
<evidence type="ECO:0000313" key="3">
    <source>
        <dbReference type="Proteomes" id="UP000051581"/>
    </source>
</evidence>
<name>A0A0R1L9D4_9LACO</name>
<evidence type="ECO:0000313" key="2">
    <source>
        <dbReference type="EMBL" id="KRK88231.1"/>
    </source>
</evidence>
<feature type="transmembrane region" description="Helical" evidence="1">
    <location>
        <begin position="40"/>
        <end position="61"/>
    </location>
</feature>
<dbReference type="PATRIC" id="fig|1423808.3.peg.536"/>
<keyword evidence="1" id="KW-0472">Membrane</keyword>
<keyword evidence="1" id="KW-0812">Transmembrane</keyword>